<dbReference type="EMBL" id="JANIIK010000112">
    <property type="protein sequence ID" value="KAJ3593416.1"/>
    <property type="molecule type" value="Genomic_DNA"/>
</dbReference>
<sequence length="82" mass="8429">MSVRVFGGETKELVQGQCCALCCACAMQGRDQGAGPGHLDHGGISCAGPAQRAQRGSKGAGVKEPMSSRGPNETQSIKVNLR</sequence>
<accession>A0A9Q0DTG7</accession>
<dbReference type="Proteomes" id="UP001148018">
    <property type="component" value="Unassembled WGS sequence"/>
</dbReference>
<keyword evidence="3" id="KW-1185">Reference proteome</keyword>
<protein>
    <submittedName>
        <fullName evidence="2">Uncharacterized protein</fullName>
    </submittedName>
</protein>
<evidence type="ECO:0000313" key="2">
    <source>
        <dbReference type="EMBL" id="KAJ3593416.1"/>
    </source>
</evidence>
<comment type="caution">
    <text evidence="2">The sequence shown here is derived from an EMBL/GenBank/DDBJ whole genome shotgun (WGS) entry which is preliminary data.</text>
</comment>
<evidence type="ECO:0000256" key="1">
    <source>
        <dbReference type="SAM" id="MobiDB-lite"/>
    </source>
</evidence>
<reference evidence="2" key="1">
    <citation type="submission" date="2022-07" db="EMBL/GenBank/DDBJ databases">
        <title>Chromosome-level genome of Muraenolepis orangiensis.</title>
        <authorList>
            <person name="Kim J."/>
        </authorList>
    </citation>
    <scope>NUCLEOTIDE SEQUENCE</scope>
    <source>
        <strain evidence="2">KU_S4_2022</strain>
        <tissue evidence="2">Muscle</tissue>
    </source>
</reference>
<organism evidence="2 3">
    <name type="scientific">Muraenolepis orangiensis</name>
    <name type="common">Patagonian moray cod</name>
    <dbReference type="NCBI Taxonomy" id="630683"/>
    <lineage>
        <taxon>Eukaryota</taxon>
        <taxon>Metazoa</taxon>
        <taxon>Chordata</taxon>
        <taxon>Craniata</taxon>
        <taxon>Vertebrata</taxon>
        <taxon>Euteleostomi</taxon>
        <taxon>Actinopterygii</taxon>
        <taxon>Neopterygii</taxon>
        <taxon>Teleostei</taxon>
        <taxon>Neoteleostei</taxon>
        <taxon>Acanthomorphata</taxon>
        <taxon>Zeiogadaria</taxon>
        <taxon>Gadariae</taxon>
        <taxon>Gadiformes</taxon>
        <taxon>Muraenolepidoidei</taxon>
        <taxon>Muraenolepididae</taxon>
        <taxon>Muraenolepis</taxon>
    </lineage>
</organism>
<feature type="compositionally biased region" description="Polar residues" evidence="1">
    <location>
        <begin position="69"/>
        <end position="82"/>
    </location>
</feature>
<feature type="region of interest" description="Disordered" evidence="1">
    <location>
        <begin position="33"/>
        <end position="82"/>
    </location>
</feature>
<name>A0A9Q0DTG7_9TELE</name>
<gene>
    <name evidence="2" type="ORF">NHX12_005751</name>
</gene>
<proteinExistence type="predicted"/>
<dbReference type="AlphaFoldDB" id="A0A9Q0DTG7"/>
<evidence type="ECO:0000313" key="3">
    <source>
        <dbReference type="Proteomes" id="UP001148018"/>
    </source>
</evidence>